<name>A0A0N1PCG7_LEPSE</name>
<feature type="compositionally biased region" description="Low complexity" evidence="1">
    <location>
        <begin position="2287"/>
        <end position="2297"/>
    </location>
</feature>
<dbReference type="EMBL" id="LJSK01000316">
    <property type="protein sequence ID" value="KPI83862.1"/>
    <property type="molecule type" value="Genomic_DNA"/>
</dbReference>
<sequence>MSFLHLSSYNTVCWRPDKASFVDVVTPLSLTDAAQPPSTLDGVATPIALACIKQPKQELALWLSWKGYRDFRKSPKAFHSVLHVCTDGSQLGVFYTQNHGEDLSFALVEYAKGDVESLLRSPKVYATEVAALMHEAVPEVERRRRRKSNGKGPHFVVHQGTLRHTTRGYVVAAIVSTEYGALYGIVGDLEANAWRKWKVRSNKAGAEPTFCIFISATGAEVRFVRCDIEAPVDPDIAISAPNISLALSAFDRVSAAAVDGCGEDADAAEGGASLPAPHVVCAVLRECILPTRADKRVTQHCYQSHAFPRVEGEVTTPYSCFSVVEDKAVPVYTVVVFSQKSSYVVHASYALGGGEFRATATAIPQLHHPVSVCSLRIPTHPHRPSGTTMTLVLCRDMKLYACEHFGRSVAVEIRINHLLSSTVTFAVPPQFLLSKKLAAFARGLNAATASARLIALRGGTEVMCTNGVVGVFFRVSAASLLTVAPALKEATIAADPAAHFGAESDGCDSGATALRNCLTKLGELSLCTARHNWPDVVFREVIPLLRYVGTSQQEVMLTQRVYEELLRVAEPSSQSEWNYLWALTSAMQRTLAKRNAENRGLYTDAFFLHLADTYRHSAFASPEGTKAVEDTVRAGVSNEVAQVLTSQPACLTPEVHYVLDGCAEGVSPVDLAEEVARRMVQTSTQPNGACVVSTHPKTAECVHGMGCVLLASCLDLSVLVYAQERREMRVCVQQPTTQGAGGEATMTASSTVACVAVPPYAFFTQDEFETALTLAADLLCVPTADASFRPDVALLTLAIGTRQHCLTAFVHLFAPVLRSAVEEVAPLANNTAWLEACTATLSRSYAEQVTALLNDERSSGASLTTTLSYVLYAPQKTFNAALFHTLSYSLSEEFCTTVLVACVFHQTERLVAAMHNCAAALATYTLSKAGAEGENRWQAAQVGKRRLRSTLSHTYALWARMSALSPYQVRDVSSSYRMSVRNSLGSSSAGSPAAGEAATALAARGTVVSRTLVACFRLLCLVQYCCDVEDDMMEPPQHVVDDIGGRRIESCTRAVQALYLLRGSPLPLEWFQRGFVSLVQQVAAAAGPTWTPYLVRLLQLSNVRQSGNAALKRDFYRVLDALQAQSALPYNVEVTAEVIEAVQRATAAVESSVTALTLLEELPGQHQGGIGASSPPPAPSTVHFVFSVTRDPSLPRWTSSHALPEHRYLFSNEWTEVLWALERMPEALLAACKRTVSRVTQVSVPAEVDAAPPALSAEMANPLFAHLCRLRPPVRVHSLPPHSTEASTTLPEVPSVVQRQPMPTVNAGRAEPPIKITTTIQRPEPPASGVATPEKLKAPRETPQIPSPSAQPQEAAAPQSAVHIAAHPLAVLSDAASPPPPSQQQQQQQAIPAVANAAPSPVVDAPRAAQTQIAVMPPAPRRDEVKETSVHPRMYGPADVAWWDSIGLPVPTCHPSPSSIKAPTQSAETKETAAVNTVTGDDNGESSDTATSYTTSTSNYADPFAALDEFGRTSGRPCRGRKGTAFSDSSSHTDGSYADRTSALCHHHRKAASSRSPLLRRSYSKKKCHCCHHRRRGGDRVKEEHTFGEELGFSLKWSNSALETEVKPLQRPPREASTARPTLLSFTTRLQPPEEPSRSFAQTARAPSQSHPPSPAPAAGALGGPNRVALLRLPTASSSREPSRVRLYTLRGERVEAAGSGDVVSLQPAEALLPSRGTLFGRAAPLTAPAVPPSSVFVAPPALLQLPPRVDVQKETAAAANATSAAPPTVTGAKSPSYLQAARAPAGPAPPAVDLSVLHGLPADVQQQRAQSLPTPESAVPSTPASPAVVTNVALPIPVPPSGVPAAPTGVLNPSQLADFHRYTDDLLARQAAPVVSQAAAVVAAESLSDAPSPVNAGAMDEVPADCPGVTRLIEQQEDFIRKANALMQTRQAENEGFYRRVVESIRSLTAASQQLRGLTPVEQSQLVRDTVKQRNELMNLNHQLLEMQLAAARVSGEMPPSPPQQHPSSVPKPALTLASAPGSAMQTAHPPSSIAAARSSAGVLWAAPVATPLLASVPTQTPEAPKIGMQEALSDLQRLNTELMGVSASAEAMDKAIKETREVIQRYERTKTAEALAAEGVALTAAMRVRTAAIEQRLAELPRCSPPLSSKVPVSLPPTSRGWTVRSSPLLEAESGEGAPSGLGAPLKDDRPSPIAAPLTVNASCTNTAAPSYTQQFTARLEPTDLGDDARNSPHKRAQSPPPQQPATAAPTPLSGTLANSQVAPLPNPSLSSLSPPPPLPPSSGAPPTTTTASASVPPPLNSGAGIDHSSPSVSFAQTREAGTIGSYHPHRSESTQLRGQVEGEETPFATPTQACAYMKPLDLHTLFVNAGGVAHAGAHTLSGVSTQLHHPPSLVPKSASARRSTTNATGVRNTVAFDRYAMYRVPPKQLKRSVVPSAGPSSCLPRSSSASGKRAVDASSRTAAVAAGGNSTCDVYVDRQHDRRMASIARRMQQLEHDLFD</sequence>
<feature type="compositionally biased region" description="Polar residues" evidence="1">
    <location>
        <begin position="2255"/>
        <end position="2264"/>
    </location>
</feature>
<feature type="compositionally biased region" description="Low complexity" evidence="1">
    <location>
        <begin position="1343"/>
        <end position="1361"/>
    </location>
</feature>
<feature type="region of interest" description="Disordered" evidence="1">
    <location>
        <begin position="1995"/>
        <end position="2034"/>
    </location>
</feature>
<feature type="region of interest" description="Disordered" evidence="1">
    <location>
        <begin position="2225"/>
        <end position="2346"/>
    </location>
</feature>
<feature type="compositionally biased region" description="Pro residues" evidence="1">
    <location>
        <begin position="2276"/>
        <end position="2286"/>
    </location>
</feature>
<keyword evidence="3" id="KW-1185">Reference proteome</keyword>
<feature type="region of interest" description="Disordered" evidence="1">
    <location>
        <begin position="1455"/>
        <end position="1495"/>
    </location>
</feature>
<feature type="compositionally biased region" description="Low complexity" evidence="1">
    <location>
        <begin position="2439"/>
        <end position="2454"/>
    </location>
</feature>
<proteinExistence type="predicted"/>
<evidence type="ECO:0000313" key="2">
    <source>
        <dbReference type="EMBL" id="KPI83862.1"/>
    </source>
</evidence>
<feature type="region of interest" description="Disordered" evidence="1">
    <location>
        <begin position="2172"/>
        <end position="2199"/>
    </location>
</feature>
<comment type="caution">
    <text evidence="2">The sequence shown here is derived from an EMBL/GenBank/DDBJ whole genome shotgun (WGS) entry which is preliminary data.</text>
</comment>
<feature type="region of interest" description="Disordered" evidence="1">
    <location>
        <begin position="2433"/>
        <end position="2458"/>
    </location>
</feature>
<evidence type="ECO:0000313" key="3">
    <source>
        <dbReference type="Proteomes" id="UP000038009"/>
    </source>
</evidence>
<feature type="region of interest" description="Disordered" evidence="1">
    <location>
        <begin position="2386"/>
        <end position="2409"/>
    </location>
</feature>
<feature type="compositionally biased region" description="Basic and acidic residues" evidence="1">
    <location>
        <begin position="1604"/>
        <end position="1614"/>
    </location>
</feature>
<dbReference type="OMA" id="CVHCMGC"/>
<feature type="region of interest" description="Disordered" evidence="1">
    <location>
        <begin position="1604"/>
        <end position="1664"/>
    </location>
</feature>
<feature type="compositionally biased region" description="Polar residues" evidence="1">
    <location>
        <begin position="1455"/>
        <end position="1467"/>
    </location>
</feature>
<organism evidence="2 3">
    <name type="scientific">Leptomonas seymouri</name>
    <dbReference type="NCBI Taxonomy" id="5684"/>
    <lineage>
        <taxon>Eukaryota</taxon>
        <taxon>Discoba</taxon>
        <taxon>Euglenozoa</taxon>
        <taxon>Kinetoplastea</taxon>
        <taxon>Metakinetoplastina</taxon>
        <taxon>Trypanosomatida</taxon>
        <taxon>Trypanosomatidae</taxon>
        <taxon>Leishmaniinae</taxon>
        <taxon>Leptomonas</taxon>
    </lineage>
</organism>
<protein>
    <submittedName>
        <fullName evidence="2">Uncharacterized protein</fullName>
    </submittedName>
</protein>
<feature type="region of interest" description="Disordered" evidence="1">
    <location>
        <begin position="1512"/>
        <end position="1538"/>
    </location>
</feature>
<dbReference type="VEuPathDB" id="TriTrypDB:Lsey_0316_0060"/>
<gene>
    <name evidence="2" type="ORF">ABL78_7099</name>
</gene>
<accession>A0A0N1PCG7</accession>
<dbReference type="OrthoDB" id="273460at2759"/>
<feature type="region of interest" description="Disordered" evidence="1">
    <location>
        <begin position="1304"/>
        <end position="1361"/>
    </location>
</feature>
<dbReference type="Proteomes" id="UP000038009">
    <property type="component" value="Unassembled WGS sequence"/>
</dbReference>
<feature type="region of interest" description="Disordered" evidence="1">
    <location>
        <begin position="1373"/>
        <end position="1399"/>
    </location>
</feature>
<feature type="compositionally biased region" description="Low complexity" evidence="1">
    <location>
        <begin position="1383"/>
        <end position="1399"/>
    </location>
</feature>
<feature type="region of interest" description="Disordered" evidence="1">
    <location>
        <begin position="1806"/>
        <end position="1825"/>
    </location>
</feature>
<reference evidence="2 3" key="1">
    <citation type="journal article" date="2015" name="PLoS Pathog.">
        <title>Leptomonas seymouri: Adaptations to the Dixenous Life Cycle Analyzed by Genome Sequencing, Transcriptome Profiling and Co-infection with Leishmania donovani.</title>
        <authorList>
            <person name="Kraeva N."/>
            <person name="Butenko A."/>
            <person name="Hlavacova J."/>
            <person name="Kostygov A."/>
            <person name="Myskova J."/>
            <person name="Grybchuk D."/>
            <person name="Lestinova T."/>
            <person name="Votypka J."/>
            <person name="Volf P."/>
            <person name="Opperdoes F."/>
            <person name="Flegontov P."/>
            <person name="Lukes J."/>
            <person name="Yurchenko V."/>
        </authorList>
    </citation>
    <scope>NUCLEOTIDE SEQUENCE [LARGE SCALE GENOMIC DNA]</scope>
    <source>
        <strain evidence="2 3">ATCC 30220</strain>
    </source>
</reference>
<feature type="compositionally biased region" description="Low complexity" evidence="1">
    <location>
        <begin position="1486"/>
        <end position="1495"/>
    </location>
</feature>
<evidence type="ECO:0000256" key="1">
    <source>
        <dbReference type="SAM" id="MobiDB-lite"/>
    </source>
</evidence>